<dbReference type="KEGG" id="prel:PRELSG_0216100"/>
<dbReference type="AlphaFoldDB" id="A0A1J1HCW5"/>
<gene>
    <name evidence="1" type="ORF">PRELSG_0216100</name>
</gene>
<sequence length="744" mass="90334">MKCTEKKAYEKLIEELKNEFPFFKKYNRDFFFYKKNEELKKGNFHNFFKNKEHKNDAKEYSNFLVEEIEKSFNILEKNNSITNLCNIFLRNFNNSTNDYYDYINSNYVSSKTVEKVMKNYVKRDSMSNENSKINNNNIKMKKLGNEINNNKHVAISSHKIKKFDSYNLKHSKIKENQLLKNKKKKKSEENMSDSSEEKYDIKNYFEEEIKNNDVGFCDISFVPFTNNYFHINYGCFNINLYNENLNSVFMIENMKKDKDELTKYKRSIIFGNLGKKKFLKNVKKHSVVRGWIYKYDIKHKCFFVKVFSVRNARNNEKKAEIVKNPRKNDNCIYACLPFQFINKYEFVDNLSIDGLPFNNLENFLGMNICGEVFDDKKYIYAHFKDILYKCNFHFFVTFNSKYYCNNDKFGFLSNELNNDVLKMENKYNDNLLNYFNLLLFSCKKFQNLENLNYKGKYLLLNVSHMPSLIKFNFRNNFSQMHIGNIITKKQNLIWSNEKFIEAFEIYKHNSEYYNFLKNYFYLDSFTRTCKYIYVYEEDKFIIENDCITKIEDIKHLKNESKKYNEKKNNIQNIELFNVENSYIKKKDREFIKNYNEFYLSLDNKEKYIIKNIIFLNPNLYKKKWIYDFFNCIKLTINLNNQNVLANFLLSLVLLELSCYTESFLFLFRIFKIKKVFLDSYKLKKIICSIFIKQLKKYINKEHIWNVIINFQNYDLFNMREDNCEEYCRNIFKRNINIINTLEKM</sequence>
<dbReference type="Proteomes" id="UP000220158">
    <property type="component" value="Chromosome 2"/>
</dbReference>
<evidence type="ECO:0000313" key="1">
    <source>
        <dbReference type="EMBL" id="CRH03135.1"/>
    </source>
</evidence>
<dbReference type="GeneID" id="39734580"/>
<accession>A0A1J1HCW5</accession>
<dbReference type="OrthoDB" id="372302at2759"/>
<name>A0A1J1HCW5_PLARL</name>
<proteinExistence type="predicted"/>
<protein>
    <submittedName>
        <fullName evidence="1">Uncharacterized protein</fullName>
    </submittedName>
</protein>
<evidence type="ECO:0000313" key="2">
    <source>
        <dbReference type="Proteomes" id="UP000220158"/>
    </source>
</evidence>
<dbReference type="RefSeq" id="XP_028535621.1">
    <property type="nucleotide sequence ID" value="XM_028679953.1"/>
</dbReference>
<organism evidence="1 2">
    <name type="scientific">Plasmodium relictum</name>
    <dbReference type="NCBI Taxonomy" id="85471"/>
    <lineage>
        <taxon>Eukaryota</taxon>
        <taxon>Sar</taxon>
        <taxon>Alveolata</taxon>
        <taxon>Apicomplexa</taxon>
        <taxon>Aconoidasida</taxon>
        <taxon>Haemosporida</taxon>
        <taxon>Plasmodiidae</taxon>
        <taxon>Plasmodium</taxon>
        <taxon>Plasmodium (Haemamoeba)</taxon>
    </lineage>
</organism>
<dbReference type="OMA" id="FYINYGC"/>
<keyword evidence="2" id="KW-1185">Reference proteome</keyword>
<reference evidence="1 2" key="1">
    <citation type="submission" date="2015-04" db="EMBL/GenBank/DDBJ databases">
        <authorList>
            <consortium name="Pathogen Informatics"/>
        </authorList>
    </citation>
    <scope>NUCLEOTIDE SEQUENCE [LARGE SCALE GENOMIC DNA]</scope>
    <source>
        <strain evidence="1 2">SGS1</strain>
    </source>
</reference>
<dbReference type="VEuPathDB" id="PlasmoDB:PRELSG_0216100"/>
<dbReference type="EMBL" id="LN835297">
    <property type="protein sequence ID" value="CRH03135.1"/>
    <property type="molecule type" value="Genomic_DNA"/>
</dbReference>